<organism evidence="1">
    <name type="scientific">bioreactor metagenome</name>
    <dbReference type="NCBI Taxonomy" id="1076179"/>
    <lineage>
        <taxon>unclassified sequences</taxon>
        <taxon>metagenomes</taxon>
        <taxon>ecological metagenomes</taxon>
    </lineage>
</organism>
<comment type="caution">
    <text evidence="1">The sequence shown here is derived from an EMBL/GenBank/DDBJ whole genome shotgun (WGS) entry which is preliminary data.</text>
</comment>
<reference evidence="1" key="1">
    <citation type="submission" date="2019-08" db="EMBL/GenBank/DDBJ databases">
        <authorList>
            <person name="Kucharzyk K."/>
            <person name="Murdoch R.W."/>
            <person name="Higgins S."/>
            <person name="Loffler F."/>
        </authorList>
    </citation>
    <scope>NUCLEOTIDE SEQUENCE</scope>
</reference>
<accession>A0A645AX50</accession>
<gene>
    <name evidence="1" type="ORF">SDC9_103697</name>
</gene>
<protein>
    <submittedName>
        <fullName evidence="1">Uncharacterized protein</fullName>
    </submittedName>
</protein>
<evidence type="ECO:0000313" key="1">
    <source>
        <dbReference type="EMBL" id="MPM56881.1"/>
    </source>
</evidence>
<dbReference type="AlphaFoldDB" id="A0A645AX50"/>
<dbReference type="EMBL" id="VSSQ01015981">
    <property type="protein sequence ID" value="MPM56881.1"/>
    <property type="molecule type" value="Genomic_DNA"/>
</dbReference>
<sequence length="106" mass="11951">MENLRNHIDELVENSAFWTFVLSFHFAAAIQSPDCVDCCVYVRHVIADDDLVLPAALDDGDDAFAFFQVFRVRFAFVNQFETQTRNAMGQAADVFFAADMSQNVSC</sequence>
<proteinExistence type="predicted"/>
<name>A0A645AX50_9ZZZZ</name>